<dbReference type="PANTHER" id="PTHR22916:SF3">
    <property type="entry name" value="UDP-GLCNAC:BETAGAL BETA-1,3-N-ACETYLGLUCOSAMINYLTRANSFERASE-LIKE PROTEIN 1"/>
    <property type="match status" value="1"/>
</dbReference>
<gene>
    <name evidence="2" type="ORF">NFC81_06530</name>
</gene>
<dbReference type="Pfam" id="PF00535">
    <property type="entry name" value="Glycos_transf_2"/>
    <property type="match status" value="1"/>
</dbReference>
<sequence>MATWKGAHDKPLVSICCITYNHELYIEDALEGFLIQKTDFPFEILVHDDASTDKTAEIIRKYEERYPLLFKTIFQTENKYSLGIKPNPQFNYPRVKGEYVALCEGDDCWITPEKLQIQVEFLKTNPACSMCFHRGKFEKFEDLGVKGKSSPSFGRTGTLMNRGLFFEGGSSAPTASMVFRSIVIKDLPKFFELAPVGDMPLKLLCALYGDIGYIDKVMSIRRIGVPGSWNVRTRLIPEKQNQYLEAMILMLEEFNAFTGYKWAQEIDCKCANYAAQINRIGISKKINVKSRYPNYYNKLNIKEKLIFKLKSSKLILKLRNVNNAILSLVSK</sequence>
<keyword evidence="2" id="KW-0808">Transferase</keyword>
<dbReference type="EC" id="2.4.-.-" evidence="2"/>
<dbReference type="PANTHER" id="PTHR22916">
    <property type="entry name" value="GLYCOSYLTRANSFERASE"/>
    <property type="match status" value="1"/>
</dbReference>
<dbReference type="RefSeq" id="WP_304996722.1">
    <property type="nucleotide sequence ID" value="NZ_CP101717.1"/>
</dbReference>
<accession>A0AB38YKL6</accession>
<dbReference type="Gene3D" id="3.90.550.10">
    <property type="entry name" value="Spore Coat Polysaccharide Biosynthesis Protein SpsA, Chain A"/>
    <property type="match status" value="1"/>
</dbReference>
<feature type="domain" description="Glycosyltransferase 2-like" evidence="1">
    <location>
        <begin position="14"/>
        <end position="183"/>
    </location>
</feature>
<reference evidence="2" key="1">
    <citation type="submission" date="2022-07" db="EMBL/GenBank/DDBJ databases">
        <title>Complete genome sequence of Salinispirillum sp. LH10-3-1 capable of multiple carbohydrate inversion isolated from a soda lake.</title>
        <authorList>
            <person name="Liu J."/>
            <person name="Zhai Y."/>
            <person name="Zhang H."/>
            <person name="Yang H."/>
            <person name="Qu J."/>
            <person name="Li J."/>
        </authorList>
    </citation>
    <scope>NUCLEOTIDE SEQUENCE</scope>
    <source>
        <strain evidence="2">LH 10-3-1</strain>
    </source>
</reference>
<dbReference type="EMBL" id="CP101717">
    <property type="protein sequence ID" value="WLD59430.1"/>
    <property type="molecule type" value="Genomic_DNA"/>
</dbReference>
<dbReference type="GO" id="GO:0016758">
    <property type="term" value="F:hexosyltransferase activity"/>
    <property type="evidence" value="ECO:0007669"/>
    <property type="project" value="UniProtKB-ARBA"/>
</dbReference>
<keyword evidence="2" id="KW-0328">Glycosyltransferase</keyword>
<dbReference type="InterPro" id="IPR029044">
    <property type="entry name" value="Nucleotide-diphossugar_trans"/>
</dbReference>
<protein>
    <submittedName>
        <fullName evidence="2">Glycosyltransferase</fullName>
        <ecNumber evidence="2">2.4.-.-</ecNumber>
    </submittedName>
</protein>
<dbReference type="AlphaFoldDB" id="A0AB38YKL6"/>
<name>A0AB38YKL6_9GAMM</name>
<evidence type="ECO:0000313" key="2">
    <source>
        <dbReference type="EMBL" id="WLD59430.1"/>
    </source>
</evidence>
<evidence type="ECO:0000259" key="1">
    <source>
        <dbReference type="Pfam" id="PF00535"/>
    </source>
</evidence>
<dbReference type="InterPro" id="IPR001173">
    <property type="entry name" value="Glyco_trans_2-like"/>
</dbReference>
<dbReference type="SUPFAM" id="SSF53448">
    <property type="entry name" value="Nucleotide-diphospho-sugar transferases"/>
    <property type="match status" value="1"/>
</dbReference>
<organism evidence="2">
    <name type="scientific">Salinispirillum sp. LH 10-3-1</name>
    <dbReference type="NCBI Taxonomy" id="2952525"/>
    <lineage>
        <taxon>Bacteria</taxon>
        <taxon>Pseudomonadati</taxon>
        <taxon>Pseudomonadota</taxon>
        <taxon>Gammaproteobacteria</taxon>
        <taxon>Oceanospirillales</taxon>
        <taxon>Saccharospirillaceae</taxon>
        <taxon>Salinispirillum</taxon>
    </lineage>
</organism>
<proteinExistence type="predicted"/>